<name>A0ABT3QD59_9PROT</name>
<feature type="transmembrane region" description="Helical" evidence="13">
    <location>
        <begin position="96"/>
        <end position="123"/>
    </location>
</feature>
<dbReference type="Gene3D" id="1.20.950.20">
    <property type="entry name" value="Transmembrane di-heme cytochromes, Chain C"/>
    <property type="match status" value="2"/>
</dbReference>
<dbReference type="InterPro" id="IPR011577">
    <property type="entry name" value="Cyt_b561_bac/Ni-Hgenase"/>
</dbReference>
<dbReference type="SUPFAM" id="SSF81342">
    <property type="entry name" value="Transmembrane di-heme cytochromes"/>
    <property type="match status" value="1"/>
</dbReference>
<keyword evidence="11 13" id="KW-0472">Membrane</keyword>
<protein>
    <submittedName>
        <fullName evidence="15">Cytochrome b</fullName>
    </submittedName>
</protein>
<evidence type="ECO:0000256" key="1">
    <source>
        <dbReference type="ARBA" id="ARBA00001970"/>
    </source>
</evidence>
<accession>A0ABT3QD59</accession>
<organism evidence="15 16">
    <name type="scientific">Acetobacter thailandicus</name>
    <dbReference type="NCBI Taxonomy" id="1502842"/>
    <lineage>
        <taxon>Bacteria</taxon>
        <taxon>Pseudomonadati</taxon>
        <taxon>Pseudomonadota</taxon>
        <taxon>Alphaproteobacteria</taxon>
        <taxon>Acetobacterales</taxon>
        <taxon>Acetobacteraceae</taxon>
        <taxon>Acetobacter</taxon>
    </lineage>
</organism>
<keyword evidence="5" id="KW-0349">Heme</keyword>
<dbReference type="PANTHER" id="PTHR30529">
    <property type="entry name" value="CYTOCHROME B561"/>
    <property type="match status" value="1"/>
</dbReference>
<keyword evidence="3" id="KW-0813">Transport</keyword>
<evidence type="ECO:0000256" key="7">
    <source>
        <dbReference type="ARBA" id="ARBA00022723"/>
    </source>
</evidence>
<evidence type="ECO:0000256" key="2">
    <source>
        <dbReference type="ARBA" id="ARBA00004651"/>
    </source>
</evidence>
<feature type="transmembrane region" description="Helical" evidence="13">
    <location>
        <begin position="158"/>
        <end position="175"/>
    </location>
</feature>
<evidence type="ECO:0000313" key="15">
    <source>
        <dbReference type="EMBL" id="MCX2563229.1"/>
    </source>
</evidence>
<dbReference type="PANTHER" id="PTHR30529:SF1">
    <property type="entry name" value="CYTOCHROME B561 HOMOLOG 2"/>
    <property type="match status" value="1"/>
</dbReference>
<dbReference type="InterPro" id="IPR052168">
    <property type="entry name" value="Cytochrome_b561_oxidase"/>
</dbReference>
<keyword evidence="7" id="KW-0479">Metal-binding</keyword>
<feature type="transmembrane region" description="Helical" evidence="13">
    <location>
        <begin position="59"/>
        <end position="76"/>
    </location>
</feature>
<comment type="subcellular location">
    <subcellularLocation>
        <location evidence="2">Cell membrane</location>
        <topology evidence="2">Multi-pass membrane protein</topology>
    </subcellularLocation>
</comment>
<dbReference type="Proteomes" id="UP001301152">
    <property type="component" value="Unassembled WGS sequence"/>
</dbReference>
<evidence type="ECO:0000256" key="3">
    <source>
        <dbReference type="ARBA" id="ARBA00022448"/>
    </source>
</evidence>
<proteinExistence type="inferred from homology"/>
<evidence type="ECO:0000256" key="8">
    <source>
        <dbReference type="ARBA" id="ARBA00022982"/>
    </source>
</evidence>
<comment type="cofactor">
    <cofactor evidence="1">
        <name>heme b</name>
        <dbReference type="ChEBI" id="CHEBI:60344"/>
    </cofactor>
</comment>
<evidence type="ECO:0000256" key="6">
    <source>
        <dbReference type="ARBA" id="ARBA00022692"/>
    </source>
</evidence>
<dbReference type="InterPro" id="IPR016174">
    <property type="entry name" value="Di-haem_cyt_TM"/>
</dbReference>
<evidence type="ECO:0000256" key="9">
    <source>
        <dbReference type="ARBA" id="ARBA00022989"/>
    </source>
</evidence>
<feature type="domain" description="Cytochrome b561 bacterial/Ni-hydrogenase" evidence="14">
    <location>
        <begin position="13"/>
        <end position="191"/>
    </location>
</feature>
<dbReference type="RefSeq" id="WP_086555169.1">
    <property type="nucleotide sequence ID" value="NZ_JAERKX010000004.1"/>
</dbReference>
<comment type="similarity">
    <text evidence="12">Belongs to the cytochrome b561 family.</text>
</comment>
<keyword evidence="10" id="KW-0408">Iron</keyword>
<dbReference type="EMBL" id="JAPIUZ010000001">
    <property type="protein sequence ID" value="MCX2563229.1"/>
    <property type="molecule type" value="Genomic_DNA"/>
</dbReference>
<keyword evidence="16" id="KW-1185">Reference proteome</keyword>
<feature type="transmembrane region" description="Helical" evidence="13">
    <location>
        <begin position="20"/>
        <end position="39"/>
    </location>
</feature>
<keyword evidence="8" id="KW-0249">Electron transport</keyword>
<reference evidence="15 16" key="1">
    <citation type="submission" date="2022-11" db="EMBL/GenBank/DDBJ databases">
        <title>Genome sequencing of Acetobacter type strain.</title>
        <authorList>
            <person name="Heo J."/>
            <person name="Lee D."/>
            <person name="Han B.-H."/>
            <person name="Hong S.-B."/>
            <person name="Kwon S.-W."/>
        </authorList>
    </citation>
    <scope>NUCLEOTIDE SEQUENCE [LARGE SCALE GENOMIC DNA]</scope>
    <source>
        <strain evidence="15 16">KACC 21253</strain>
    </source>
</reference>
<evidence type="ECO:0000256" key="4">
    <source>
        <dbReference type="ARBA" id="ARBA00022475"/>
    </source>
</evidence>
<keyword evidence="6 13" id="KW-0812">Transmembrane</keyword>
<keyword evidence="4" id="KW-1003">Cell membrane</keyword>
<sequence length="207" mass="23124">MTLPAHLNAGSTRYSTVAIILHWMIAFGILVLIAMGLIMDHLHLDPMRVFQLYQLHKSIGITVLLLVIIRIGWRLLHRAPPLPDTMPVTEKKLAHLAHLALYVLQIILPLSGWAMVSVSVFAIPTVLFSVVPWPDLPVLPTLENKAPVEDALKTVHHWLAWGLLALITAHVAAALRHRFILHDSVLAQMLPSLKKSVPLSRRKDHTS</sequence>
<evidence type="ECO:0000313" key="16">
    <source>
        <dbReference type="Proteomes" id="UP001301152"/>
    </source>
</evidence>
<evidence type="ECO:0000256" key="5">
    <source>
        <dbReference type="ARBA" id="ARBA00022617"/>
    </source>
</evidence>
<comment type="caution">
    <text evidence="15">The sequence shown here is derived from an EMBL/GenBank/DDBJ whole genome shotgun (WGS) entry which is preliminary data.</text>
</comment>
<evidence type="ECO:0000256" key="12">
    <source>
        <dbReference type="ARBA" id="ARBA00037975"/>
    </source>
</evidence>
<evidence type="ECO:0000256" key="10">
    <source>
        <dbReference type="ARBA" id="ARBA00023004"/>
    </source>
</evidence>
<evidence type="ECO:0000256" key="13">
    <source>
        <dbReference type="SAM" id="Phobius"/>
    </source>
</evidence>
<evidence type="ECO:0000256" key="11">
    <source>
        <dbReference type="ARBA" id="ARBA00023136"/>
    </source>
</evidence>
<keyword evidence="9 13" id="KW-1133">Transmembrane helix</keyword>
<gene>
    <name evidence="15" type="ORF">OQ497_04525</name>
</gene>
<dbReference type="Pfam" id="PF01292">
    <property type="entry name" value="Ni_hydr_CYTB"/>
    <property type="match status" value="1"/>
</dbReference>
<evidence type="ECO:0000259" key="14">
    <source>
        <dbReference type="Pfam" id="PF01292"/>
    </source>
</evidence>